<proteinExistence type="predicted"/>
<feature type="transmembrane region" description="Helical" evidence="1">
    <location>
        <begin position="194"/>
        <end position="210"/>
    </location>
</feature>
<feature type="transmembrane region" description="Helical" evidence="1">
    <location>
        <begin position="69"/>
        <end position="91"/>
    </location>
</feature>
<reference evidence="2" key="1">
    <citation type="submission" date="2020-02" db="EMBL/GenBank/DDBJ databases">
        <authorList>
            <person name="Shen X.-R."/>
            <person name="Zhang Y.-X."/>
        </authorList>
    </citation>
    <scope>NUCLEOTIDE SEQUENCE</scope>
    <source>
        <strain evidence="2">SYP-B3998</strain>
    </source>
</reference>
<keyword evidence="1" id="KW-1133">Transmembrane helix</keyword>
<feature type="transmembrane region" description="Helical" evidence="1">
    <location>
        <begin position="165"/>
        <end position="187"/>
    </location>
</feature>
<name>A0A6G3ZZZ4_9BACL</name>
<protein>
    <recommendedName>
        <fullName evidence="3">Conjugal transfer protein TraX</fullName>
    </recommendedName>
</protein>
<comment type="caution">
    <text evidence="2">The sequence shown here is derived from an EMBL/GenBank/DDBJ whole genome shotgun (WGS) entry which is preliminary data.</text>
</comment>
<evidence type="ECO:0000256" key="1">
    <source>
        <dbReference type="SAM" id="Phobius"/>
    </source>
</evidence>
<organism evidence="2">
    <name type="scientific">Paenibacillus sp. SYP-B3998</name>
    <dbReference type="NCBI Taxonomy" id="2678564"/>
    <lineage>
        <taxon>Bacteria</taxon>
        <taxon>Bacillati</taxon>
        <taxon>Bacillota</taxon>
        <taxon>Bacilli</taxon>
        <taxon>Bacillales</taxon>
        <taxon>Paenibacillaceae</taxon>
        <taxon>Paenibacillus</taxon>
    </lineage>
</organism>
<gene>
    <name evidence="2" type="ORF">GK047_16920</name>
</gene>
<accession>A0A6G3ZZZ4</accession>
<feature type="transmembrane region" description="Helical" evidence="1">
    <location>
        <begin position="246"/>
        <end position="266"/>
    </location>
</feature>
<dbReference type="InterPro" id="IPR008875">
    <property type="entry name" value="TraX"/>
</dbReference>
<feature type="transmembrane region" description="Helical" evidence="1">
    <location>
        <begin position="131"/>
        <end position="153"/>
    </location>
</feature>
<dbReference type="RefSeq" id="WP_163949093.1">
    <property type="nucleotide sequence ID" value="NZ_JAAIKC010000006.1"/>
</dbReference>
<sequence>MNIIKERLALNSFQLKILGIMLMVFDHVHQFFVTDGAPLWFTWLGRIVAPIFLFTLAEGVHYTRSKLKYLLHLYVGYLLILFMSHLISYFMPSDMVLINNIFGTLFLSGLYIVLIDRFIAAVKIRKWKTMISSFLLMLVPIIWSLFTLLLLMQEEVSRTGLYINSLFPSLVAVEGGFIYVLLGIVFYYLRKYRIAQIASLVALSVLVGFASPEPMTNLDQNFQWLMVIAAIPIYLYNGQKGKNMKYFFYIFYPVHIYFLYILAYVWNS</sequence>
<dbReference type="EMBL" id="JAAIKC010000006">
    <property type="protein sequence ID" value="NEW07685.1"/>
    <property type="molecule type" value="Genomic_DNA"/>
</dbReference>
<feature type="transmembrane region" description="Helical" evidence="1">
    <location>
        <begin position="7"/>
        <end position="25"/>
    </location>
</feature>
<dbReference type="Pfam" id="PF05857">
    <property type="entry name" value="TraX"/>
    <property type="match status" value="1"/>
</dbReference>
<evidence type="ECO:0000313" key="2">
    <source>
        <dbReference type="EMBL" id="NEW07685.1"/>
    </source>
</evidence>
<keyword evidence="1" id="KW-0472">Membrane</keyword>
<dbReference type="AlphaFoldDB" id="A0A6G3ZZZ4"/>
<feature type="transmembrane region" description="Helical" evidence="1">
    <location>
        <begin position="37"/>
        <end position="57"/>
    </location>
</feature>
<keyword evidence="1" id="KW-0812">Transmembrane</keyword>
<feature type="transmembrane region" description="Helical" evidence="1">
    <location>
        <begin position="97"/>
        <end position="119"/>
    </location>
</feature>
<feature type="transmembrane region" description="Helical" evidence="1">
    <location>
        <begin position="222"/>
        <end position="239"/>
    </location>
</feature>
<evidence type="ECO:0008006" key="3">
    <source>
        <dbReference type="Google" id="ProtNLM"/>
    </source>
</evidence>